<dbReference type="AlphaFoldDB" id="A0A8J7A583"/>
<feature type="domain" description="CAAX prenyl protease 2/Lysostaphin resistance protein A-like" evidence="2">
    <location>
        <begin position="129"/>
        <end position="228"/>
    </location>
</feature>
<sequence>MKPACRWVARQTAGLRILFFLLLLLVIWAPAALLLTQLGRALGLQAVTEIAVYGLLYLEFVALLRVWGHRVYGWRRPLRRCGLSWCWGMGLDFLQALVIGLFSVFGLFGLEALLGWASSPGLTVAIASIALEGLLVGLGVGLTEELLFRGWLLTELEADYGPTMALLVSSAIFATAHFIKPLSDILATLPQFLGLALLGLALVWARRTPSHSGPQPRAGLGYPIGLHAGLVWGYYIVSVGQLSRSTGRAPDWLTGIDGNPLAGLLGLLVMGLIAWRFARVAYPKSG</sequence>
<dbReference type="InterPro" id="IPR003675">
    <property type="entry name" value="Rce1/LyrA-like_dom"/>
</dbReference>
<evidence type="ECO:0000256" key="1">
    <source>
        <dbReference type="SAM" id="Phobius"/>
    </source>
</evidence>
<name>A0A8J7A583_9CYAN</name>
<keyword evidence="3" id="KW-0482">Metalloprotease</keyword>
<accession>A0A8J7A583</accession>
<organism evidence="3 4">
    <name type="scientific">Vasconcelosia minhoensis LEGE 07310</name>
    <dbReference type="NCBI Taxonomy" id="915328"/>
    <lineage>
        <taxon>Bacteria</taxon>
        <taxon>Bacillati</taxon>
        <taxon>Cyanobacteriota</taxon>
        <taxon>Cyanophyceae</taxon>
        <taxon>Nodosilineales</taxon>
        <taxon>Cymatolegaceae</taxon>
        <taxon>Vasconcelosia</taxon>
        <taxon>Vasconcelosia minhoensis</taxon>
    </lineage>
</organism>
<feature type="transmembrane region" description="Helical" evidence="1">
    <location>
        <begin position="160"/>
        <end position="179"/>
    </location>
</feature>
<dbReference type="GO" id="GO:0008237">
    <property type="term" value="F:metallopeptidase activity"/>
    <property type="evidence" value="ECO:0007669"/>
    <property type="project" value="UniProtKB-KW"/>
</dbReference>
<feature type="transmembrane region" description="Helical" evidence="1">
    <location>
        <begin position="122"/>
        <end position="148"/>
    </location>
</feature>
<dbReference type="RefSeq" id="WP_193905284.1">
    <property type="nucleotide sequence ID" value="NZ_JADEXG010000007.1"/>
</dbReference>
<keyword evidence="1" id="KW-1133">Transmembrane helix</keyword>
<evidence type="ECO:0000313" key="4">
    <source>
        <dbReference type="Proteomes" id="UP000636505"/>
    </source>
</evidence>
<feature type="transmembrane region" description="Helical" evidence="1">
    <location>
        <begin position="261"/>
        <end position="278"/>
    </location>
</feature>
<dbReference type="Proteomes" id="UP000636505">
    <property type="component" value="Unassembled WGS sequence"/>
</dbReference>
<keyword evidence="1" id="KW-0812">Transmembrane</keyword>
<reference evidence="3" key="1">
    <citation type="submission" date="2020-10" db="EMBL/GenBank/DDBJ databases">
        <authorList>
            <person name="Castelo-Branco R."/>
            <person name="Eusebio N."/>
            <person name="Adriana R."/>
            <person name="Vieira A."/>
            <person name="Brugerolle De Fraissinette N."/>
            <person name="Rezende De Castro R."/>
            <person name="Schneider M.P."/>
            <person name="Vasconcelos V."/>
            <person name="Leao P.N."/>
        </authorList>
    </citation>
    <scope>NUCLEOTIDE SEQUENCE</scope>
    <source>
        <strain evidence="3">LEGE 07310</strain>
    </source>
</reference>
<feature type="transmembrane region" description="Helical" evidence="1">
    <location>
        <begin position="217"/>
        <end position="237"/>
    </location>
</feature>
<keyword evidence="1" id="KW-0472">Membrane</keyword>
<dbReference type="PANTHER" id="PTHR43592">
    <property type="entry name" value="CAAX AMINO TERMINAL PROTEASE"/>
    <property type="match status" value="1"/>
</dbReference>
<feature type="transmembrane region" description="Helical" evidence="1">
    <location>
        <begin position="185"/>
        <end position="205"/>
    </location>
</feature>
<dbReference type="Pfam" id="PF02517">
    <property type="entry name" value="Rce1-like"/>
    <property type="match status" value="1"/>
</dbReference>
<feature type="transmembrane region" description="Helical" evidence="1">
    <location>
        <begin position="89"/>
        <end position="110"/>
    </location>
</feature>
<comment type="caution">
    <text evidence="3">The sequence shown here is derived from an EMBL/GenBank/DDBJ whole genome shotgun (WGS) entry which is preliminary data.</text>
</comment>
<gene>
    <name evidence="3" type="ORF">IQ241_04810</name>
</gene>
<keyword evidence="3" id="KW-0645">Protease</keyword>
<feature type="transmembrane region" description="Helical" evidence="1">
    <location>
        <begin position="51"/>
        <end position="68"/>
    </location>
</feature>
<dbReference type="GO" id="GO:0080120">
    <property type="term" value="P:CAAX-box protein maturation"/>
    <property type="evidence" value="ECO:0007669"/>
    <property type="project" value="UniProtKB-ARBA"/>
</dbReference>
<dbReference type="GO" id="GO:0004175">
    <property type="term" value="F:endopeptidase activity"/>
    <property type="evidence" value="ECO:0007669"/>
    <property type="project" value="UniProtKB-ARBA"/>
</dbReference>
<evidence type="ECO:0000313" key="3">
    <source>
        <dbReference type="EMBL" id="MBE9076622.1"/>
    </source>
</evidence>
<dbReference type="EMBL" id="JADEXG010000007">
    <property type="protein sequence ID" value="MBE9076622.1"/>
    <property type="molecule type" value="Genomic_DNA"/>
</dbReference>
<dbReference type="PANTHER" id="PTHR43592:SF20">
    <property type="entry name" value="ALPHA_BETA-HYDROLASES SUPERFAMILY PROTEIN"/>
    <property type="match status" value="1"/>
</dbReference>
<protein>
    <submittedName>
        <fullName evidence="3">CPBP family intramembrane metalloprotease</fullName>
    </submittedName>
</protein>
<proteinExistence type="predicted"/>
<evidence type="ECO:0000259" key="2">
    <source>
        <dbReference type="Pfam" id="PF02517"/>
    </source>
</evidence>
<keyword evidence="4" id="KW-1185">Reference proteome</keyword>
<keyword evidence="3" id="KW-0378">Hydrolase</keyword>